<evidence type="ECO:0000313" key="5">
    <source>
        <dbReference type="Proteomes" id="UP001364156"/>
    </source>
</evidence>
<accession>A0ABZ2HDJ8</accession>
<evidence type="ECO:0000256" key="2">
    <source>
        <dbReference type="SAM" id="SignalP"/>
    </source>
</evidence>
<name>A0ABZ2HDJ8_9RHOB</name>
<sequence length="195" mass="20090">MKKTPSIIAAALVLGAAPAFAGSATPAAPEPVIEQAAPVPFSSPDWTGFYGGAQLGYANIDTSAGGDDDGFIGGLTAGYDFDLGQWVVGGGLDYDFADISIAGGAADLESVFRAKLRGGYKIGNGLLYATGGYALADTNTLGSDDGYFIGAGYEYLINQSFSVGGEVLYHEFDNYNSSGVDVDATTVQVRGTFRF</sequence>
<protein>
    <submittedName>
        <fullName evidence="4">Outer membrane beta-barrel protein</fullName>
    </submittedName>
</protein>
<proteinExistence type="predicted"/>
<keyword evidence="1 2" id="KW-0732">Signal</keyword>
<dbReference type="Pfam" id="PF13505">
    <property type="entry name" value="OMP_b-brl"/>
    <property type="match status" value="1"/>
</dbReference>
<dbReference type="InterPro" id="IPR027385">
    <property type="entry name" value="Beta-barrel_OMP"/>
</dbReference>
<evidence type="ECO:0000259" key="3">
    <source>
        <dbReference type="Pfam" id="PF13505"/>
    </source>
</evidence>
<feature type="signal peptide" evidence="2">
    <location>
        <begin position="1"/>
        <end position="21"/>
    </location>
</feature>
<dbReference type="EMBL" id="CP146069">
    <property type="protein sequence ID" value="WWR45924.1"/>
    <property type="molecule type" value="Genomic_DNA"/>
</dbReference>
<dbReference type="RefSeq" id="WP_338548829.1">
    <property type="nucleotide sequence ID" value="NZ_CP146069.1"/>
</dbReference>
<dbReference type="Proteomes" id="UP001364156">
    <property type="component" value="Chromosome"/>
</dbReference>
<reference evidence="4 5" key="1">
    <citation type="submission" date="2023-10" db="EMBL/GenBank/DDBJ databases">
        <title>Roseovarius strain S88 nov., isolated from a marine algae.</title>
        <authorList>
            <person name="Lee M.W."/>
            <person name="Lee J.K."/>
            <person name="Kim J.M."/>
            <person name="Choi D.G."/>
            <person name="Baek J.H."/>
            <person name="Bayburt H."/>
            <person name="Jung J.J."/>
            <person name="Han D.M."/>
            <person name="Jeon C.O."/>
        </authorList>
    </citation>
    <scope>NUCLEOTIDE SEQUENCE [LARGE SCALE GENOMIC DNA]</scope>
    <source>
        <strain evidence="4 5">S88</strain>
    </source>
</reference>
<feature type="domain" description="Outer membrane protein beta-barrel" evidence="3">
    <location>
        <begin position="8"/>
        <end position="195"/>
    </location>
</feature>
<evidence type="ECO:0000313" key="4">
    <source>
        <dbReference type="EMBL" id="WWR45924.1"/>
    </source>
</evidence>
<gene>
    <name evidence="4" type="ORF">RZ517_14235</name>
</gene>
<organism evidence="4 5">
    <name type="scientific">Roseovarius phycicola</name>
    <dbReference type="NCBI Taxonomy" id="3080976"/>
    <lineage>
        <taxon>Bacteria</taxon>
        <taxon>Pseudomonadati</taxon>
        <taxon>Pseudomonadota</taxon>
        <taxon>Alphaproteobacteria</taxon>
        <taxon>Rhodobacterales</taxon>
        <taxon>Roseobacteraceae</taxon>
        <taxon>Roseovarius</taxon>
    </lineage>
</organism>
<evidence type="ECO:0000256" key="1">
    <source>
        <dbReference type="ARBA" id="ARBA00022729"/>
    </source>
</evidence>
<dbReference type="Gene3D" id="2.40.160.20">
    <property type="match status" value="1"/>
</dbReference>
<dbReference type="InterPro" id="IPR011250">
    <property type="entry name" value="OMP/PagP_B-barrel"/>
</dbReference>
<feature type="chain" id="PRO_5045860294" evidence="2">
    <location>
        <begin position="22"/>
        <end position="195"/>
    </location>
</feature>
<dbReference type="SUPFAM" id="SSF56925">
    <property type="entry name" value="OMPA-like"/>
    <property type="match status" value="1"/>
</dbReference>
<keyword evidence="5" id="KW-1185">Reference proteome</keyword>